<feature type="domain" description="Glycosyltransferase subfamily 4-like N-terminal" evidence="2">
    <location>
        <begin position="15"/>
        <end position="172"/>
    </location>
</feature>
<dbReference type="Gene3D" id="3.40.50.2000">
    <property type="entry name" value="Glycogen Phosphorylase B"/>
    <property type="match status" value="2"/>
</dbReference>
<protein>
    <submittedName>
        <fullName evidence="3">Glycosyl transferase family 1</fullName>
    </submittedName>
</protein>
<dbReference type="RefSeq" id="WP_101265155.1">
    <property type="nucleotide sequence ID" value="NZ_NWTK01000004.1"/>
</dbReference>
<evidence type="ECO:0000313" key="3">
    <source>
        <dbReference type="EMBL" id="PKR54590.1"/>
    </source>
</evidence>
<dbReference type="Pfam" id="PF00534">
    <property type="entry name" value="Glycos_transf_1"/>
    <property type="match status" value="1"/>
</dbReference>
<accession>A0A2N3KVR1</accession>
<organism evidence="3 4">
    <name type="scientific">Thalassospira marina</name>
    <dbReference type="NCBI Taxonomy" id="2048283"/>
    <lineage>
        <taxon>Bacteria</taxon>
        <taxon>Pseudomonadati</taxon>
        <taxon>Pseudomonadota</taxon>
        <taxon>Alphaproteobacteria</taxon>
        <taxon>Rhodospirillales</taxon>
        <taxon>Thalassospiraceae</taxon>
        <taxon>Thalassospira</taxon>
    </lineage>
</organism>
<dbReference type="InterPro" id="IPR001296">
    <property type="entry name" value="Glyco_trans_1"/>
</dbReference>
<name>A0A2N3KVR1_9PROT</name>
<dbReference type="Pfam" id="PF13439">
    <property type="entry name" value="Glyco_transf_4"/>
    <property type="match status" value="1"/>
</dbReference>
<dbReference type="OrthoDB" id="7249056at2"/>
<dbReference type="InterPro" id="IPR028098">
    <property type="entry name" value="Glyco_trans_4-like_N"/>
</dbReference>
<dbReference type="PANTHER" id="PTHR12526:SF630">
    <property type="entry name" value="GLYCOSYLTRANSFERASE"/>
    <property type="match status" value="1"/>
</dbReference>
<dbReference type="PANTHER" id="PTHR12526">
    <property type="entry name" value="GLYCOSYLTRANSFERASE"/>
    <property type="match status" value="1"/>
</dbReference>
<dbReference type="EMBL" id="NWTK01000004">
    <property type="protein sequence ID" value="PKR54590.1"/>
    <property type="molecule type" value="Genomic_DNA"/>
</dbReference>
<dbReference type="AlphaFoldDB" id="A0A2N3KVR1"/>
<comment type="caution">
    <text evidence="3">The sequence shown here is derived from an EMBL/GenBank/DDBJ whole genome shotgun (WGS) entry which is preliminary data.</text>
</comment>
<dbReference type="GO" id="GO:0016757">
    <property type="term" value="F:glycosyltransferase activity"/>
    <property type="evidence" value="ECO:0007669"/>
    <property type="project" value="InterPro"/>
</dbReference>
<reference evidence="3 4" key="1">
    <citation type="submission" date="2017-09" db="EMBL/GenBank/DDBJ databases">
        <title>Biodiversity and function of Thalassospira species in the particle-attached aromatic-hydrocarbon-degrading consortia from the surface seawater of the South China Sea.</title>
        <authorList>
            <person name="Dong C."/>
            <person name="Liu R."/>
            <person name="Shao Z."/>
        </authorList>
    </citation>
    <scope>NUCLEOTIDE SEQUENCE [LARGE SCALE GENOMIC DNA]</scope>
    <source>
        <strain evidence="3 4">CSC1P2</strain>
    </source>
</reference>
<keyword evidence="3" id="KW-0808">Transferase</keyword>
<dbReference type="CDD" id="cd03820">
    <property type="entry name" value="GT4_AmsD-like"/>
    <property type="match status" value="1"/>
</dbReference>
<sequence>MRLIFAIKALSSAGGGAERVFVEVVNGLATRGHEIHVLTADQPGQVSFYPLDAKINWITLGIGKVDRAATLYDVIARIWQYRRNATRLQPEAVVAFMHSTFIPLGLALAGTGIPVIASEHILPAHYATRPLERALLAIMPWFTRRITVVSDQVKREYPRNLRNIMGVISNPITVKVSQRANVTGHGKTRKTLLSIGRLADQKDHITLIEAFARIAPRVPEWDLRIVGDGELREKLEQRVIKLEMSNRIFLPGATSHVSEEYASAQLFVLPSLYESLGLVLIEALQHGLPAVGFADCAGVNTLIYPQHNGVLVSGPDRIASLAETLERLMKDDAAREALVVSSDELADSFNLSKVLDRWEELLNDVSSAG</sequence>
<evidence type="ECO:0000259" key="1">
    <source>
        <dbReference type="Pfam" id="PF00534"/>
    </source>
</evidence>
<evidence type="ECO:0000259" key="2">
    <source>
        <dbReference type="Pfam" id="PF13439"/>
    </source>
</evidence>
<dbReference type="SUPFAM" id="SSF53756">
    <property type="entry name" value="UDP-Glycosyltransferase/glycogen phosphorylase"/>
    <property type="match status" value="1"/>
</dbReference>
<gene>
    <name evidence="3" type="ORF">COO20_07460</name>
</gene>
<feature type="domain" description="Glycosyl transferase family 1" evidence="1">
    <location>
        <begin position="182"/>
        <end position="338"/>
    </location>
</feature>
<evidence type="ECO:0000313" key="4">
    <source>
        <dbReference type="Proteomes" id="UP000233597"/>
    </source>
</evidence>
<dbReference type="Proteomes" id="UP000233597">
    <property type="component" value="Unassembled WGS sequence"/>
</dbReference>
<proteinExistence type="predicted"/>